<accession>R0LLE4</accession>
<proteinExistence type="predicted"/>
<dbReference type="EMBL" id="KB742605">
    <property type="protein sequence ID" value="EOB06514.1"/>
    <property type="molecule type" value="Genomic_DNA"/>
</dbReference>
<reference evidence="2" key="1">
    <citation type="journal article" date="2013" name="Nat. Genet.">
        <title>The duck genome and transcriptome provide insight into an avian influenza virus reservoir species.</title>
        <authorList>
            <person name="Huang Y."/>
            <person name="Li Y."/>
            <person name="Burt D.W."/>
            <person name="Chen H."/>
            <person name="Zhang Y."/>
            <person name="Qian W."/>
            <person name="Kim H."/>
            <person name="Gan S."/>
            <person name="Zhao Y."/>
            <person name="Li J."/>
            <person name="Yi K."/>
            <person name="Feng H."/>
            <person name="Zhu P."/>
            <person name="Li B."/>
            <person name="Liu Q."/>
            <person name="Fairley S."/>
            <person name="Magor K.E."/>
            <person name="Du Z."/>
            <person name="Hu X."/>
            <person name="Goodman L."/>
            <person name="Tafer H."/>
            <person name="Vignal A."/>
            <person name="Lee T."/>
            <person name="Kim K.W."/>
            <person name="Sheng Z."/>
            <person name="An Y."/>
            <person name="Searle S."/>
            <person name="Herrero J."/>
            <person name="Groenen M.A."/>
            <person name="Crooijmans R.P."/>
            <person name="Faraut T."/>
            <person name="Cai Q."/>
            <person name="Webster R.G."/>
            <person name="Aldridge J.R."/>
            <person name="Warren W.C."/>
            <person name="Bartschat S."/>
            <person name="Kehr S."/>
            <person name="Marz M."/>
            <person name="Stadler P.F."/>
            <person name="Smith J."/>
            <person name="Kraus R.H."/>
            <person name="Zhao Y."/>
            <person name="Ren L."/>
            <person name="Fei J."/>
            <person name="Morisson M."/>
            <person name="Kaiser P."/>
            <person name="Griffin D.K."/>
            <person name="Rao M."/>
            <person name="Pitel F."/>
            <person name="Wang J."/>
            <person name="Li N."/>
        </authorList>
    </citation>
    <scope>NUCLEOTIDE SEQUENCE [LARGE SCALE GENOMIC DNA]</scope>
</reference>
<sequence length="289" mass="32400">MLEARFLAALWRPMVGVDLAGGGVLANAKRWHILQNRQQRHQVLPLEDTGAAPLHRALKQGRDPEDVRHCRDKWQVTGIQGYRGNEVQAQESPEKLFKPTLLSLRLCSPQPDAAFSKRVTAISAPRGANEFSVSGVAIPVYQAYQRVSMSTEMCFPDTSVSQGQMREVNALNKQAEICKEVTQASIIYVGRQHVRKGGGFEEQVTPKLKNIGKDGVEVERIPLLFNSFYQFRGNTGTWRPAQKMLTARAATETSTQMRLLSFFPKQTLQLQLTVDKNQESILTHKLTSN</sequence>
<organism evidence="1 2">
    <name type="scientific">Anas platyrhynchos</name>
    <name type="common">Mallard</name>
    <name type="synonym">Anas boschas</name>
    <dbReference type="NCBI Taxonomy" id="8839"/>
    <lineage>
        <taxon>Eukaryota</taxon>
        <taxon>Metazoa</taxon>
        <taxon>Chordata</taxon>
        <taxon>Craniata</taxon>
        <taxon>Vertebrata</taxon>
        <taxon>Euteleostomi</taxon>
        <taxon>Archelosauria</taxon>
        <taxon>Archosauria</taxon>
        <taxon>Dinosauria</taxon>
        <taxon>Saurischia</taxon>
        <taxon>Theropoda</taxon>
        <taxon>Coelurosauria</taxon>
        <taxon>Aves</taxon>
        <taxon>Neognathae</taxon>
        <taxon>Galloanserae</taxon>
        <taxon>Anseriformes</taxon>
        <taxon>Anatidae</taxon>
        <taxon>Anatinae</taxon>
        <taxon>Anas</taxon>
    </lineage>
</organism>
<dbReference type="AlphaFoldDB" id="R0LLE4"/>
<gene>
    <name evidence="1" type="ORF">Anapl_03672</name>
</gene>
<dbReference type="Proteomes" id="UP000296049">
    <property type="component" value="Unassembled WGS sequence"/>
</dbReference>
<name>R0LLE4_ANAPL</name>
<evidence type="ECO:0000313" key="1">
    <source>
        <dbReference type="EMBL" id="EOB06514.1"/>
    </source>
</evidence>
<evidence type="ECO:0000313" key="2">
    <source>
        <dbReference type="Proteomes" id="UP000296049"/>
    </source>
</evidence>
<protein>
    <submittedName>
        <fullName evidence="1">Uncharacterized protein</fullName>
    </submittedName>
</protein>
<keyword evidence="2" id="KW-1185">Reference proteome</keyword>